<protein>
    <recommendedName>
        <fullName evidence="2">cyclic-guanylate-specific phosphodiesterase</fullName>
        <ecNumber evidence="2">3.1.4.52</ecNumber>
    </recommendedName>
</protein>
<comment type="caution">
    <text evidence="11">The sequence shown here is derived from an EMBL/GenBank/DDBJ whole genome shotgun (WGS) entry which is preliminary data.</text>
</comment>
<dbReference type="InterPro" id="IPR000014">
    <property type="entry name" value="PAS"/>
</dbReference>
<dbReference type="Pfam" id="PF13426">
    <property type="entry name" value="PAS_9"/>
    <property type="match status" value="2"/>
</dbReference>
<dbReference type="InterPro" id="IPR052155">
    <property type="entry name" value="Biofilm_reg_signaling"/>
</dbReference>
<feature type="domain" description="PAC" evidence="7">
    <location>
        <begin position="742"/>
        <end position="798"/>
    </location>
</feature>
<dbReference type="InterPro" id="IPR029787">
    <property type="entry name" value="Nucleotide_cyclase"/>
</dbReference>
<feature type="domain" description="GGDEF" evidence="10">
    <location>
        <begin position="837"/>
        <end position="970"/>
    </location>
</feature>
<dbReference type="Pfam" id="PF00563">
    <property type="entry name" value="EAL"/>
    <property type="match status" value="1"/>
</dbReference>
<dbReference type="SMART" id="SM00267">
    <property type="entry name" value="GGDEF"/>
    <property type="match status" value="1"/>
</dbReference>
<dbReference type="SMART" id="SM00052">
    <property type="entry name" value="EAL"/>
    <property type="match status" value="1"/>
</dbReference>
<organism evidence="11 12">
    <name type="scientific">Thiorhodococcus mannitoliphagus</name>
    <dbReference type="NCBI Taxonomy" id="329406"/>
    <lineage>
        <taxon>Bacteria</taxon>
        <taxon>Pseudomonadati</taxon>
        <taxon>Pseudomonadota</taxon>
        <taxon>Gammaproteobacteria</taxon>
        <taxon>Chromatiales</taxon>
        <taxon>Chromatiaceae</taxon>
        <taxon>Thiorhodococcus</taxon>
    </lineage>
</organism>
<dbReference type="Pfam" id="PF00672">
    <property type="entry name" value="HAMP"/>
    <property type="match status" value="1"/>
</dbReference>
<dbReference type="Pfam" id="PF00990">
    <property type="entry name" value="GGDEF"/>
    <property type="match status" value="1"/>
</dbReference>
<dbReference type="SUPFAM" id="SSF55073">
    <property type="entry name" value="Nucleotide cyclase"/>
    <property type="match status" value="1"/>
</dbReference>
<dbReference type="PROSITE" id="PS50113">
    <property type="entry name" value="PAC"/>
    <property type="match status" value="4"/>
</dbReference>
<dbReference type="GO" id="GO:0007165">
    <property type="term" value="P:signal transduction"/>
    <property type="evidence" value="ECO:0007669"/>
    <property type="project" value="InterPro"/>
</dbReference>
<dbReference type="SMART" id="SM00091">
    <property type="entry name" value="PAS"/>
    <property type="match status" value="4"/>
</dbReference>
<dbReference type="InterPro" id="IPR000700">
    <property type="entry name" value="PAS-assoc_C"/>
</dbReference>
<dbReference type="PROSITE" id="PS50887">
    <property type="entry name" value="GGDEF"/>
    <property type="match status" value="1"/>
</dbReference>
<gene>
    <name evidence="11" type="ORF">G3480_16575</name>
</gene>
<dbReference type="InterPro" id="IPR013656">
    <property type="entry name" value="PAS_4"/>
</dbReference>
<evidence type="ECO:0000256" key="2">
    <source>
        <dbReference type="ARBA" id="ARBA00012282"/>
    </source>
</evidence>
<dbReference type="PROSITE" id="PS50885">
    <property type="entry name" value="HAMP"/>
    <property type="match status" value="1"/>
</dbReference>
<reference evidence="12" key="1">
    <citation type="journal article" date="2020" name="Microbiol. Resour. Announc.">
        <title>Draft Genome Sequences of Thiorhodococcus mannitoliphagus and Thiorhodococcus minor, Purple Sulfur Photosynthetic Bacteria in the Gammaproteobacterial Family Chromatiaceae.</title>
        <authorList>
            <person name="Aviles F.A."/>
            <person name="Meyer T.E."/>
            <person name="Kyndt J.A."/>
        </authorList>
    </citation>
    <scope>NUCLEOTIDE SEQUENCE [LARGE SCALE GENOMIC DNA]</scope>
    <source>
        <strain evidence="12">DSM 18266</strain>
    </source>
</reference>
<keyword evidence="5" id="KW-1133">Transmembrane helix</keyword>
<feature type="domain" description="PAS" evidence="6">
    <location>
        <begin position="287"/>
        <end position="358"/>
    </location>
</feature>
<dbReference type="InterPro" id="IPR000160">
    <property type="entry name" value="GGDEF_dom"/>
</dbReference>
<dbReference type="InterPro" id="IPR001610">
    <property type="entry name" value="PAC"/>
</dbReference>
<dbReference type="InterPro" id="IPR035965">
    <property type="entry name" value="PAS-like_dom_sf"/>
</dbReference>
<dbReference type="SMART" id="SM00304">
    <property type="entry name" value="HAMP"/>
    <property type="match status" value="1"/>
</dbReference>
<dbReference type="Gene3D" id="3.30.450.20">
    <property type="entry name" value="PAS domain"/>
    <property type="match status" value="4"/>
</dbReference>
<feature type="transmembrane region" description="Helical" evidence="5">
    <location>
        <begin position="12"/>
        <end position="29"/>
    </location>
</feature>
<dbReference type="Gene3D" id="2.10.70.100">
    <property type="match status" value="1"/>
</dbReference>
<dbReference type="InterPro" id="IPR043128">
    <property type="entry name" value="Rev_trsase/Diguanyl_cyclase"/>
</dbReference>
<evidence type="ECO:0000256" key="5">
    <source>
        <dbReference type="SAM" id="Phobius"/>
    </source>
</evidence>
<keyword evidence="12" id="KW-1185">Reference proteome</keyword>
<dbReference type="GO" id="GO:0016020">
    <property type="term" value="C:membrane"/>
    <property type="evidence" value="ECO:0007669"/>
    <property type="project" value="InterPro"/>
</dbReference>
<dbReference type="Pfam" id="PF08448">
    <property type="entry name" value="PAS_4"/>
    <property type="match status" value="1"/>
</dbReference>
<feature type="domain" description="PAC" evidence="7">
    <location>
        <begin position="617"/>
        <end position="668"/>
    </location>
</feature>
<dbReference type="Gene3D" id="3.30.70.270">
    <property type="match status" value="1"/>
</dbReference>
<dbReference type="RefSeq" id="WP_164655005.1">
    <property type="nucleotide sequence ID" value="NZ_JAAIJR010000073.1"/>
</dbReference>
<dbReference type="PANTHER" id="PTHR44757:SF2">
    <property type="entry name" value="BIOFILM ARCHITECTURE MAINTENANCE PROTEIN MBAA"/>
    <property type="match status" value="1"/>
</dbReference>
<evidence type="ECO:0000256" key="3">
    <source>
        <dbReference type="ARBA" id="ARBA00022636"/>
    </source>
</evidence>
<dbReference type="GO" id="GO:0071732">
    <property type="term" value="P:cellular response to nitric oxide"/>
    <property type="evidence" value="ECO:0007669"/>
    <property type="project" value="UniProtKB-ARBA"/>
</dbReference>
<feature type="domain" description="PAC" evidence="7">
    <location>
        <begin position="361"/>
        <end position="413"/>
    </location>
</feature>
<dbReference type="Pfam" id="PF11845">
    <property type="entry name" value="Tll0287-like"/>
    <property type="match status" value="1"/>
</dbReference>
<dbReference type="InterPro" id="IPR001633">
    <property type="entry name" value="EAL_dom"/>
</dbReference>
<comment type="catalytic activity">
    <reaction evidence="4">
        <text>3',3'-c-di-GMP + H2O = 5'-phosphoguanylyl(3'-&gt;5')guanosine + H(+)</text>
        <dbReference type="Rhea" id="RHEA:24902"/>
        <dbReference type="ChEBI" id="CHEBI:15377"/>
        <dbReference type="ChEBI" id="CHEBI:15378"/>
        <dbReference type="ChEBI" id="CHEBI:58754"/>
        <dbReference type="ChEBI" id="CHEBI:58805"/>
        <dbReference type="EC" id="3.1.4.52"/>
    </reaction>
    <physiologicalReaction direction="left-to-right" evidence="4">
        <dbReference type="Rhea" id="RHEA:24903"/>
    </physiologicalReaction>
</comment>
<dbReference type="EMBL" id="JAAIJR010000073">
    <property type="protein sequence ID" value="NEX21903.1"/>
    <property type="molecule type" value="Genomic_DNA"/>
</dbReference>
<dbReference type="SMART" id="SM00086">
    <property type="entry name" value="PAC"/>
    <property type="match status" value="4"/>
</dbReference>
<dbReference type="CDD" id="cd06225">
    <property type="entry name" value="HAMP"/>
    <property type="match status" value="1"/>
</dbReference>
<keyword evidence="5" id="KW-0472">Membrane</keyword>
<feature type="domain" description="HAMP" evidence="9">
    <location>
        <begin position="237"/>
        <end position="289"/>
    </location>
</feature>
<evidence type="ECO:0000256" key="1">
    <source>
        <dbReference type="ARBA" id="ARBA00001946"/>
    </source>
</evidence>
<dbReference type="Gene3D" id="6.10.340.10">
    <property type="match status" value="1"/>
</dbReference>
<evidence type="ECO:0000313" key="11">
    <source>
        <dbReference type="EMBL" id="NEX21903.1"/>
    </source>
</evidence>
<evidence type="ECO:0000259" key="10">
    <source>
        <dbReference type="PROSITE" id="PS50887"/>
    </source>
</evidence>
<reference evidence="11 12" key="2">
    <citation type="submission" date="2020-02" db="EMBL/GenBank/DDBJ databases">
        <title>Genome sequences of Thiorhodococcus mannitoliphagus and Thiorhodococcus minor, purple sulfur photosynthetic bacteria in the gammaproteobacterial family, Chromatiaceae.</title>
        <authorList>
            <person name="Aviles F.A."/>
            <person name="Meyer T.E."/>
            <person name="Kyndt J.A."/>
        </authorList>
    </citation>
    <scope>NUCLEOTIDE SEQUENCE [LARGE SCALE GENOMIC DNA]</scope>
    <source>
        <strain evidence="11 12">DSM 18266</strain>
    </source>
</reference>
<comment type="cofactor">
    <cofactor evidence="1">
        <name>Mg(2+)</name>
        <dbReference type="ChEBI" id="CHEBI:18420"/>
    </cofactor>
</comment>
<proteinExistence type="predicted"/>
<dbReference type="Proteomes" id="UP000471640">
    <property type="component" value="Unassembled WGS sequence"/>
</dbReference>
<dbReference type="InterPro" id="IPR003660">
    <property type="entry name" value="HAMP_dom"/>
</dbReference>
<dbReference type="CDD" id="cd01948">
    <property type="entry name" value="EAL"/>
    <property type="match status" value="1"/>
</dbReference>
<dbReference type="PANTHER" id="PTHR44757">
    <property type="entry name" value="DIGUANYLATE CYCLASE DGCP"/>
    <property type="match status" value="1"/>
</dbReference>
<dbReference type="AlphaFoldDB" id="A0A6P1DXU9"/>
<feature type="domain" description="PAS" evidence="6">
    <location>
        <begin position="414"/>
        <end position="486"/>
    </location>
</feature>
<dbReference type="NCBIfam" id="TIGR00254">
    <property type="entry name" value="GGDEF"/>
    <property type="match status" value="1"/>
</dbReference>
<feature type="domain" description="EAL" evidence="8">
    <location>
        <begin position="979"/>
        <end position="1235"/>
    </location>
</feature>
<dbReference type="SUPFAM" id="SSF141868">
    <property type="entry name" value="EAL domain-like"/>
    <property type="match status" value="1"/>
</dbReference>
<dbReference type="FunFam" id="3.30.70.270:FF:000001">
    <property type="entry name" value="Diguanylate cyclase domain protein"/>
    <property type="match status" value="1"/>
</dbReference>
<accession>A0A6P1DXU9</accession>
<evidence type="ECO:0000259" key="9">
    <source>
        <dbReference type="PROSITE" id="PS50885"/>
    </source>
</evidence>
<dbReference type="InterPro" id="IPR035919">
    <property type="entry name" value="EAL_sf"/>
</dbReference>
<evidence type="ECO:0000313" key="12">
    <source>
        <dbReference type="Proteomes" id="UP000471640"/>
    </source>
</evidence>
<dbReference type="Gene3D" id="3.20.20.450">
    <property type="entry name" value="EAL domain"/>
    <property type="match status" value="1"/>
</dbReference>
<feature type="domain" description="PAC" evidence="7">
    <location>
        <begin position="493"/>
        <end position="543"/>
    </location>
</feature>
<dbReference type="FunFam" id="3.20.20.450:FF:000001">
    <property type="entry name" value="Cyclic di-GMP phosphodiesterase yahA"/>
    <property type="match status" value="1"/>
</dbReference>
<dbReference type="SUPFAM" id="SSF158472">
    <property type="entry name" value="HAMP domain-like"/>
    <property type="match status" value="1"/>
</dbReference>
<dbReference type="NCBIfam" id="TIGR00229">
    <property type="entry name" value="sensory_box"/>
    <property type="match status" value="3"/>
</dbReference>
<dbReference type="GO" id="GO:0071111">
    <property type="term" value="F:cyclic-guanylate-specific phosphodiesterase activity"/>
    <property type="evidence" value="ECO:0007669"/>
    <property type="project" value="UniProtKB-EC"/>
</dbReference>
<keyword evidence="5" id="KW-0812">Transmembrane</keyword>
<dbReference type="SUPFAM" id="SSF55785">
    <property type="entry name" value="PYP-like sensor domain (PAS domain)"/>
    <property type="match status" value="4"/>
</dbReference>
<evidence type="ECO:0000259" key="7">
    <source>
        <dbReference type="PROSITE" id="PS50113"/>
    </source>
</evidence>
<dbReference type="InterPro" id="IPR013655">
    <property type="entry name" value="PAS_fold_3"/>
</dbReference>
<dbReference type="Pfam" id="PF08447">
    <property type="entry name" value="PAS_3"/>
    <property type="match status" value="1"/>
</dbReference>
<sequence>MHQRLRMSRLQLKIWLGTAIAVLIGFIAVQIDHYRASREGIIQTALIEARTLHAVLTATRKVYSQLFLDSKLPLTEQTIDLLPVHALAHIAAEMRAQEPSQLTIKIASLESRNPDNHPDAVESADIAYFAEHPDATERLTPFTAPDGARFYYYSLPIRTESYCLECHGDPKDVPDAVRGPLQPASGYVEGSIRGVSSIRLPMDDIEAHANAYFLKSLRDHVLVFLTLFVVGGALLQHFVIGKVRRIQAGATALEQGHYDARLPVQGDDELADLAKAFNRMADSIALRDKRLRDAQASAHLGFWTLDAQSAKGEWSEEAYRILDLDPSTPAGPETLKQCLNPKDAQMVLDSLQDSMEHGHPHDIDYRILRPSGEERWVHCRARPIKDRNGQVRHLEGYVQDITARKTVERRLAESEEQLRVALESIRDAFIITDAASDRIMAWNPAAERIFGYSAKEAIGRSVHPLLAPAHYHTSARRQLEHFARTGQGPVVGETLELEGLRKDGSTVPVELSLSAMQLGERWLAIGLARDISERKRAEQALSEREQRLSSIFRAAPIGIGLLQARIFKEVNATFCAMVGFTREELLEQSARIVYPSDLEFARVGREKYEQVKRTGTGNVETRLRRKNGEIIHVLLSSTLIDKENPAEGTTFTVMDITKQRLANQALEGERAFLQHVIDGIDDPILVIASDYRVLRMNRVARQSIIDAEFDASCLKCHRISHHSEQPCSGDDHPCPLREVLDTGNPCKLIHNHRGRNGEPRTFEIAASPLRGEHNEIIGIIESSRDITDQLALMEQLREKDLSYAHLVQHDPLTGLPNRLLFADRLSQGIRRAHRRDNKLAVLFIDLDRFKHINDSFDHNYGDEVLRAVSTRLKTIFREDDTVARMGGDEFAVILTEIKDDSDAALVARKVLNLFGDHFEIQDHSIFLGASIGLSIYPEHGTNVDELVRNADAAMHRAKEEGRNTYQYYAQELTSKAFERVRLEASLHQAILREELILHYQPQLDLKTGSLCGVEALVRWQHPEMGLVSPARFIPLAEESGLILEIGEWVLREATRQMKAWQDTGVMAKGALMSVNLSVKQFDQEDMIEQIHAALEDSGLDSACLELEITESIMLQAPELAAKRLSRLRDLGIRIAVDDFGTGYSSLGYLRSLPLTKLKIDQSFVADLPSDPNDVAIAKAVIGLARSLSLEVLAEGIETQAQLDFLVREGCQSGQGYLFSRPLDAAAIEHYLRQYKASDWAPRTDETLRA</sequence>
<name>A0A6P1DXU9_9GAMM</name>
<dbReference type="PROSITE" id="PS50883">
    <property type="entry name" value="EAL"/>
    <property type="match status" value="1"/>
</dbReference>
<dbReference type="CDD" id="cd00130">
    <property type="entry name" value="PAS"/>
    <property type="match status" value="3"/>
</dbReference>
<dbReference type="CDD" id="cd01949">
    <property type="entry name" value="GGDEF"/>
    <property type="match status" value="1"/>
</dbReference>
<evidence type="ECO:0000259" key="8">
    <source>
        <dbReference type="PROSITE" id="PS50883"/>
    </source>
</evidence>
<dbReference type="EC" id="3.1.4.52" evidence="2"/>
<dbReference type="InterPro" id="IPR021796">
    <property type="entry name" value="Tll0287-like_dom"/>
</dbReference>
<dbReference type="PROSITE" id="PS50112">
    <property type="entry name" value="PAS"/>
    <property type="match status" value="2"/>
</dbReference>
<keyword evidence="3" id="KW-0973">c-di-GMP</keyword>
<evidence type="ECO:0000259" key="6">
    <source>
        <dbReference type="PROSITE" id="PS50112"/>
    </source>
</evidence>
<evidence type="ECO:0000256" key="4">
    <source>
        <dbReference type="ARBA" id="ARBA00051114"/>
    </source>
</evidence>